<comment type="similarity">
    <text evidence="2 8">Belongs to the 4-toluene sulfonate uptake permease (TSUP) (TC 2.A.102) family.</text>
</comment>
<keyword evidence="3" id="KW-0813">Transport</keyword>
<sequence>MHFGIFAPGAFAVAFAIVLTAFFVRGIVGFGSGLISVSLLILLIPIRVAVPIVYVVDTVGSFALGTYDFKHIRWTEMPWLWPATVLGLAVGAFVLKHAPAQHLTLILGLFILLYVAYALAVRPERLPLIGRAWGGPLGFLGGVIGSLYGGGGPAIVAYLQMRKLDKRVFRATFQFIAITDGVVRGALYWAIGLLQPAVLETGLWLLPAVALGLWAGNRLHFRIRPRPFQLATLALLAAAGLKLMLPL</sequence>
<comment type="subcellular location">
    <subcellularLocation>
        <location evidence="1 8">Cell membrane</location>
        <topology evidence="1 8">Multi-pass membrane protein</topology>
    </subcellularLocation>
</comment>
<evidence type="ECO:0000256" key="4">
    <source>
        <dbReference type="ARBA" id="ARBA00022475"/>
    </source>
</evidence>
<evidence type="ECO:0000313" key="10">
    <source>
        <dbReference type="Proteomes" id="UP000503399"/>
    </source>
</evidence>
<keyword evidence="5 8" id="KW-0812">Transmembrane</keyword>
<evidence type="ECO:0000313" key="9">
    <source>
        <dbReference type="EMBL" id="CAB1129010.1"/>
    </source>
</evidence>
<evidence type="ECO:0000256" key="6">
    <source>
        <dbReference type="ARBA" id="ARBA00022989"/>
    </source>
</evidence>
<feature type="transmembrane region" description="Helical" evidence="8">
    <location>
        <begin position="197"/>
        <end position="216"/>
    </location>
</feature>
<evidence type="ECO:0000256" key="2">
    <source>
        <dbReference type="ARBA" id="ARBA00009142"/>
    </source>
</evidence>
<protein>
    <recommendedName>
        <fullName evidence="8">Probable membrane transporter protein</fullName>
    </recommendedName>
</protein>
<keyword evidence="10" id="KW-1185">Reference proteome</keyword>
<dbReference type="PANTHER" id="PTHR30269:SF37">
    <property type="entry name" value="MEMBRANE TRANSPORTER PROTEIN"/>
    <property type="match status" value="1"/>
</dbReference>
<accession>A0A6F8ZGE4</accession>
<dbReference type="PANTHER" id="PTHR30269">
    <property type="entry name" value="TRANSMEMBRANE PROTEIN YFCA"/>
    <property type="match status" value="1"/>
</dbReference>
<evidence type="ECO:0000256" key="5">
    <source>
        <dbReference type="ARBA" id="ARBA00022692"/>
    </source>
</evidence>
<evidence type="ECO:0000256" key="7">
    <source>
        <dbReference type="ARBA" id="ARBA00023136"/>
    </source>
</evidence>
<keyword evidence="4 8" id="KW-1003">Cell membrane</keyword>
<keyword evidence="6 8" id="KW-1133">Transmembrane helix</keyword>
<feature type="transmembrane region" description="Helical" evidence="8">
    <location>
        <begin position="40"/>
        <end position="67"/>
    </location>
</feature>
<dbReference type="EMBL" id="LR778114">
    <property type="protein sequence ID" value="CAB1129010.1"/>
    <property type="molecule type" value="Genomic_DNA"/>
</dbReference>
<dbReference type="GO" id="GO:0005886">
    <property type="term" value="C:plasma membrane"/>
    <property type="evidence" value="ECO:0007669"/>
    <property type="project" value="UniProtKB-SubCell"/>
</dbReference>
<name>A0A6F8ZGE4_9FIRM</name>
<feature type="transmembrane region" description="Helical" evidence="8">
    <location>
        <begin position="79"/>
        <end position="95"/>
    </location>
</feature>
<feature type="transmembrane region" description="Helical" evidence="8">
    <location>
        <begin position="6"/>
        <end position="28"/>
    </location>
</feature>
<feature type="transmembrane region" description="Helical" evidence="8">
    <location>
        <begin position="171"/>
        <end position="191"/>
    </location>
</feature>
<dbReference type="Pfam" id="PF01925">
    <property type="entry name" value="TauE"/>
    <property type="match status" value="1"/>
</dbReference>
<reference evidence="9 10" key="1">
    <citation type="submission" date="2020-02" db="EMBL/GenBank/DDBJ databases">
        <authorList>
            <person name="Hogendoorn C."/>
        </authorList>
    </citation>
    <scope>NUCLEOTIDE SEQUENCE [LARGE SCALE GENOMIC DNA]</scope>
    <source>
        <strain evidence="9">R501</strain>
    </source>
</reference>
<dbReference type="KEGG" id="hfv:R50_1504"/>
<feature type="transmembrane region" description="Helical" evidence="8">
    <location>
        <begin position="139"/>
        <end position="159"/>
    </location>
</feature>
<evidence type="ECO:0000256" key="1">
    <source>
        <dbReference type="ARBA" id="ARBA00004651"/>
    </source>
</evidence>
<evidence type="ECO:0000256" key="8">
    <source>
        <dbReference type="RuleBase" id="RU363041"/>
    </source>
</evidence>
<keyword evidence="7 8" id="KW-0472">Membrane</keyword>
<gene>
    <name evidence="9" type="ORF">R50_1504</name>
</gene>
<dbReference type="Proteomes" id="UP000503399">
    <property type="component" value="Chromosome"/>
</dbReference>
<dbReference type="InterPro" id="IPR002781">
    <property type="entry name" value="TM_pro_TauE-like"/>
</dbReference>
<proteinExistence type="inferred from homology"/>
<feature type="transmembrane region" description="Helical" evidence="8">
    <location>
        <begin position="102"/>
        <end position="119"/>
    </location>
</feature>
<dbReference type="AlphaFoldDB" id="A0A6F8ZGE4"/>
<evidence type="ECO:0000256" key="3">
    <source>
        <dbReference type="ARBA" id="ARBA00022448"/>
    </source>
</evidence>
<dbReference type="InterPro" id="IPR052017">
    <property type="entry name" value="TSUP"/>
</dbReference>
<organism evidence="9 10">
    <name type="scientific">Candidatus Hydrogenisulfobacillus filiaventi</name>
    <dbReference type="NCBI Taxonomy" id="2707344"/>
    <lineage>
        <taxon>Bacteria</taxon>
        <taxon>Bacillati</taxon>
        <taxon>Bacillota</taxon>
        <taxon>Clostridia</taxon>
        <taxon>Eubacteriales</taxon>
        <taxon>Clostridiales Family XVII. Incertae Sedis</taxon>
        <taxon>Candidatus Hydrogenisulfobacillus</taxon>
    </lineage>
</organism>